<keyword evidence="3" id="KW-1185">Reference proteome</keyword>
<feature type="compositionally biased region" description="Pro residues" evidence="1">
    <location>
        <begin position="273"/>
        <end position="295"/>
    </location>
</feature>
<sequence>MLRTVTRRLSKHHSAAFWTAHLITGPRYRRTSSNTGTHHCISSTFIATLRRENSGSTRTKQRPHPMSQISLKDFPKSTERPNPGQEPRASCEAKWGPAAEPAWPWVTSLSTQNTCGHRGTGVFARPSYLSNSTIMASSSAQPSPASASSSTLIATPSASADKLVVVSSMPARPLSALPVPTSKTPTPSSPPQPHSKSQQQPTGLVGLGILNAPTVTPARSISTTTPARRALSVNAGASATKLSERGFVEPHHSNVPRRAGTQVRRKRTEPLALSPPPTPSLPSRPSFSGPPPPPELEPELELEQPTTPRDTPNPNASRMPTHLLSLRLPPSPTLPLLPAYPSYHSLSAALSSSNVLPTSTALPSAALPPNTSAPAPKSAAGSTQLPRRKPRLTRRESAAPAPSKPDEPTGVDVFGPFEQPVPALSSCPPPATAVAQPQPTASIDHAQSTPQPTTREERRAQKHALLELKKEERRKRNETMCLQRVGATSGIEVGFLERGLLEFLKEEKN</sequence>
<feature type="compositionally biased region" description="Low complexity" evidence="1">
    <location>
        <begin position="432"/>
        <end position="441"/>
    </location>
</feature>
<dbReference type="EMBL" id="MU155271">
    <property type="protein sequence ID" value="KAF9477121.1"/>
    <property type="molecule type" value="Genomic_DNA"/>
</dbReference>
<proteinExistence type="predicted"/>
<feature type="compositionally biased region" description="Basic and acidic residues" evidence="1">
    <location>
        <begin position="242"/>
        <end position="252"/>
    </location>
</feature>
<organism evidence="2 3">
    <name type="scientific">Pholiota conissans</name>
    <dbReference type="NCBI Taxonomy" id="109636"/>
    <lineage>
        <taxon>Eukaryota</taxon>
        <taxon>Fungi</taxon>
        <taxon>Dikarya</taxon>
        <taxon>Basidiomycota</taxon>
        <taxon>Agaricomycotina</taxon>
        <taxon>Agaricomycetes</taxon>
        <taxon>Agaricomycetidae</taxon>
        <taxon>Agaricales</taxon>
        <taxon>Agaricineae</taxon>
        <taxon>Strophariaceae</taxon>
        <taxon>Pholiota</taxon>
    </lineage>
</organism>
<evidence type="ECO:0000256" key="1">
    <source>
        <dbReference type="SAM" id="MobiDB-lite"/>
    </source>
</evidence>
<reference evidence="2" key="1">
    <citation type="submission" date="2020-11" db="EMBL/GenBank/DDBJ databases">
        <authorList>
            <consortium name="DOE Joint Genome Institute"/>
            <person name="Ahrendt S."/>
            <person name="Riley R."/>
            <person name="Andreopoulos W."/>
            <person name="Labutti K."/>
            <person name="Pangilinan J."/>
            <person name="Ruiz-Duenas F.J."/>
            <person name="Barrasa J.M."/>
            <person name="Sanchez-Garcia M."/>
            <person name="Camarero S."/>
            <person name="Miyauchi S."/>
            <person name="Serrano A."/>
            <person name="Linde D."/>
            <person name="Babiker R."/>
            <person name="Drula E."/>
            <person name="Ayuso-Fernandez I."/>
            <person name="Pacheco R."/>
            <person name="Padilla G."/>
            <person name="Ferreira P."/>
            <person name="Barriuso J."/>
            <person name="Kellner H."/>
            <person name="Castanera R."/>
            <person name="Alfaro M."/>
            <person name="Ramirez L."/>
            <person name="Pisabarro A.G."/>
            <person name="Kuo A."/>
            <person name="Tritt A."/>
            <person name="Lipzen A."/>
            <person name="He G."/>
            <person name="Yan M."/>
            <person name="Ng V."/>
            <person name="Cullen D."/>
            <person name="Martin F."/>
            <person name="Rosso M.-N."/>
            <person name="Henrissat B."/>
            <person name="Hibbett D."/>
            <person name="Martinez A.T."/>
            <person name="Grigoriev I.V."/>
        </authorList>
    </citation>
    <scope>NUCLEOTIDE SEQUENCE</scope>
    <source>
        <strain evidence="2">CIRM-BRFM 674</strain>
    </source>
</reference>
<dbReference type="Proteomes" id="UP000807469">
    <property type="component" value="Unassembled WGS sequence"/>
</dbReference>
<feature type="region of interest" description="Disordered" evidence="1">
    <location>
        <begin position="51"/>
        <end position="95"/>
    </location>
</feature>
<evidence type="ECO:0000313" key="2">
    <source>
        <dbReference type="EMBL" id="KAF9477121.1"/>
    </source>
</evidence>
<feature type="region of interest" description="Disordered" evidence="1">
    <location>
        <begin position="352"/>
        <end position="461"/>
    </location>
</feature>
<dbReference type="AlphaFoldDB" id="A0A9P5Z0B0"/>
<feature type="region of interest" description="Disordered" evidence="1">
    <location>
        <begin position="242"/>
        <end position="340"/>
    </location>
</feature>
<name>A0A9P5Z0B0_9AGAR</name>
<accession>A0A9P5Z0B0</accession>
<protein>
    <submittedName>
        <fullName evidence="2">Uncharacterized protein</fullName>
    </submittedName>
</protein>
<gene>
    <name evidence="2" type="ORF">BDN70DRAFT_130330</name>
</gene>
<comment type="caution">
    <text evidence="2">The sequence shown here is derived from an EMBL/GenBank/DDBJ whole genome shotgun (WGS) entry which is preliminary data.</text>
</comment>
<evidence type="ECO:0000313" key="3">
    <source>
        <dbReference type="Proteomes" id="UP000807469"/>
    </source>
</evidence>
<feature type="compositionally biased region" description="Polar residues" evidence="1">
    <location>
        <begin position="306"/>
        <end position="318"/>
    </location>
</feature>
<feature type="region of interest" description="Disordered" evidence="1">
    <location>
        <begin position="175"/>
        <end position="202"/>
    </location>
</feature>